<dbReference type="RefSeq" id="WP_148992554.1">
    <property type="nucleotide sequence ID" value="NZ_VTEW01000016.1"/>
</dbReference>
<evidence type="ECO:0000313" key="8">
    <source>
        <dbReference type="EMBL" id="TYS75451.1"/>
    </source>
</evidence>
<feature type="domain" description="NADP-dependent oxidoreductase" evidence="7">
    <location>
        <begin position="16"/>
        <end position="268"/>
    </location>
</feature>
<dbReference type="Proteomes" id="UP000325054">
    <property type="component" value="Unassembled WGS sequence"/>
</dbReference>
<feature type="active site" description="Proton donor" evidence="4">
    <location>
        <position position="57"/>
    </location>
</feature>
<dbReference type="PRINTS" id="PR00069">
    <property type="entry name" value="ALDKETRDTASE"/>
</dbReference>
<reference evidence="8 9" key="1">
    <citation type="submission" date="2019-08" db="EMBL/GenBank/DDBJ databases">
        <title>Bacillus genomes from the desert of Cuatro Cienegas, Coahuila.</title>
        <authorList>
            <person name="Olmedo-Alvarez G."/>
        </authorList>
    </citation>
    <scope>NUCLEOTIDE SEQUENCE [LARGE SCALE GENOMIC DNA]</scope>
    <source>
        <strain evidence="8 9">CH451a_14T</strain>
    </source>
</reference>
<evidence type="ECO:0000256" key="1">
    <source>
        <dbReference type="ARBA" id="ARBA00007905"/>
    </source>
</evidence>
<dbReference type="InterPro" id="IPR023210">
    <property type="entry name" value="NADP_OxRdtase_dom"/>
</dbReference>
<keyword evidence="3" id="KW-0560">Oxidoreductase</keyword>
<evidence type="ECO:0000256" key="5">
    <source>
        <dbReference type="PIRSR" id="PIRSR000097-2"/>
    </source>
</evidence>
<protein>
    <submittedName>
        <fullName evidence="8">Aldo/keto reductase</fullName>
    </submittedName>
</protein>
<comment type="similarity">
    <text evidence="1">Belongs to the aldo/keto reductase family.</text>
</comment>
<evidence type="ECO:0000256" key="6">
    <source>
        <dbReference type="PIRSR" id="PIRSR000097-3"/>
    </source>
</evidence>
<dbReference type="Pfam" id="PF00248">
    <property type="entry name" value="Aldo_ket_red"/>
    <property type="match status" value="1"/>
</dbReference>
<evidence type="ECO:0000256" key="2">
    <source>
        <dbReference type="ARBA" id="ARBA00022857"/>
    </source>
</evidence>
<feature type="binding site" evidence="5">
    <location>
        <position position="118"/>
    </location>
    <ligand>
        <name>substrate</name>
    </ligand>
</feature>
<evidence type="ECO:0000259" key="7">
    <source>
        <dbReference type="Pfam" id="PF00248"/>
    </source>
</evidence>
<dbReference type="InterPro" id="IPR018170">
    <property type="entry name" value="Aldo/ket_reductase_CS"/>
</dbReference>
<organism evidence="8 9">
    <name type="scientific">Rossellomorea aquimaris</name>
    <dbReference type="NCBI Taxonomy" id="189382"/>
    <lineage>
        <taxon>Bacteria</taxon>
        <taxon>Bacillati</taxon>
        <taxon>Bacillota</taxon>
        <taxon>Bacilli</taxon>
        <taxon>Bacillales</taxon>
        <taxon>Bacillaceae</taxon>
        <taxon>Rossellomorea</taxon>
    </lineage>
</organism>
<feature type="site" description="Lowers pKa of active site Tyr" evidence="6">
    <location>
        <position position="82"/>
    </location>
</feature>
<evidence type="ECO:0000313" key="9">
    <source>
        <dbReference type="Proteomes" id="UP000325054"/>
    </source>
</evidence>
<evidence type="ECO:0000256" key="3">
    <source>
        <dbReference type="ARBA" id="ARBA00023002"/>
    </source>
</evidence>
<dbReference type="EMBL" id="VTEW01000016">
    <property type="protein sequence ID" value="TYS75451.1"/>
    <property type="molecule type" value="Genomic_DNA"/>
</dbReference>
<sequence>MEYITLNNGLKMPIVGTGTNTYGKENNDYNGAVKNEIPELLSALQLGYRSIDAAIMYRNEELVGRVLEESSVPREELFITTKVPADEEYTSSKEATRAVIDNSLKNFQTDYLDLLLIHFPIEDKVQLKNTWEVFEEYYEAGKLKAIGVSNFGKYHLDELKKFAKAKPAVNQIQINLKEPNKDLLALLKEEGITPVAWGPMKAEAHQKEVLDEIGEAYKKSGAQVLLKYQIQRGVVVIPKSHNRENQASNLELFDFVLSDEDMKKIESL</sequence>
<dbReference type="SUPFAM" id="SSF51430">
    <property type="entry name" value="NAD(P)-linked oxidoreductase"/>
    <property type="match status" value="1"/>
</dbReference>
<dbReference type="InterPro" id="IPR036812">
    <property type="entry name" value="NAD(P)_OxRdtase_dom_sf"/>
</dbReference>
<proteinExistence type="inferred from homology"/>
<dbReference type="FunFam" id="3.20.20.100:FF:000002">
    <property type="entry name" value="2,5-diketo-D-gluconic acid reductase A"/>
    <property type="match status" value="1"/>
</dbReference>
<gene>
    <name evidence="8" type="ORF">FZC80_16765</name>
</gene>
<evidence type="ECO:0000256" key="4">
    <source>
        <dbReference type="PIRSR" id="PIRSR000097-1"/>
    </source>
</evidence>
<dbReference type="PIRSF" id="PIRSF000097">
    <property type="entry name" value="AKR"/>
    <property type="match status" value="1"/>
</dbReference>
<dbReference type="PANTHER" id="PTHR43827:SF3">
    <property type="entry name" value="NADP-DEPENDENT OXIDOREDUCTASE DOMAIN-CONTAINING PROTEIN"/>
    <property type="match status" value="1"/>
</dbReference>
<dbReference type="Gene3D" id="3.20.20.100">
    <property type="entry name" value="NADP-dependent oxidoreductase domain"/>
    <property type="match status" value="1"/>
</dbReference>
<comment type="caution">
    <text evidence="8">The sequence shown here is derived from an EMBL/GenBank/DDBJ whole genome shotgun (WGS) entry which is preliminary data.</text>
</comment>
<dbReference type="CDD" id="cd19071">
    <property type="entry name" value="AKR_AKR1-5-like"/>
    <property type="match status" value="1"/>
</dbReference>
<dbReference type="AlphaFoldDB" id="A0A5D4TKY9"/>
<keyword evidence="2" id="KW-0521">NADP</keyword>
<dbReference type="PANTHER" id="PTHR43827">
    <property type="entry name" value="2,5-DIKETO-D-GLUCONIC ACID REDUCTASE"/>
    <property type="match status" value="1"/>
</dbReference>
<dbReference type="InterPro" id="IPR020471">
    <property type="entry name" value="AKR"/>
</dbReference>
<dbReference type="OrthoDB" id="9804790at2"/>
<accession>A0A5D4TKY9</accession>
<name>A0A5D4TKY9_9BACI</name>
<dbReference type="PROSITE" id="PS00798">
    <property type="entry name" value="ALDOKETO_REDUCTASE_1"/>
    <property type="match status" value="1"/>
</dbReference>
<dbReference type="GO" id="GO:0016616">
    <property type="term" value="F:oxidoreductase activity, acting on the CH-OH group of donors, NAD or NADP as acceptor"/>
    <property type="evidence" value="ECO:0007669"/>
    <property type="project" value="UniProtKB-ARBA"/>
</dbReference>